<evidence type="ECO:0000256" key="3">
    <source>
        <dbReference type="ARBA" id="ARBA00023163"/>
    </source>
</evidence>
<evidence type="ECO:0000256" key="2">
    <source>
        <dbReference type="ARBA" id="ARBA00023125"/>
    </source>
</evidence>
<feature type="domain" description="HTH gntR-type" evidence="4">
    <location>
        <begin position="2"/>
        <end position="70"/>
    </location>
</feature>
<dbReference type="PANTHER" id="PTHR43537">
    <property type="entry name" value="TRANSCRIPTIONAL REGULATOR, GNTR FAMILY"/>
    <property type="match status" value="1"/>
</dbReference>
<evidence type="ECO:0000313" key="6">
    <source>
        <dbReference type="Proteomes" id="UP000031838"/>
    </source>
</evidence>
<evidence type="ECO:0000313" key="5">
    <source>
        <dbReference type="EMBL" id="AJK48116.1"/>
    </source>
</evidence>
<dbReference type="AlphaFoldDB" id="A0A0B6S786"/>
<dbReference type="SUPFAM" id="SSF46785">
    <property type="entry name" value="Winged helix' DNA-binding domain"/>
    <property type="match status" value="1"/>
</dbReference>
<dbReference type="Pfam" id="PF00392">
    <property type="entry name" value="GntR"/>
    <property type="match status" value="1"/>
</dbReference>
<dbReference type="KEGG" id="bgp:BGL_2c00160"/>
<dbReference type="EMBL" id="CP002581">
    <property type="protein sequence ID" value="AJK48116.1"/>
    <property type="molecule type" value="Genomic_DNA"/>
</dbReference>
<dbReference type="SUPFAM" id="SSF48008">
    <property type="entry name" value="GntR ligand-binding domain-like"/>
    <property type="match status" value="1"/>
</dbReference>
<dbReference type="Proteomes" id="UP000031838">
    <property type="component" value="Chromosome 2"/>
</dbReference>
<sequence length="236" mass="26491">MSSLSEKVVASLSEEIRRGTLRPGDRLPTEVAMMKQLSVSRSVIREAISRLQAARIVETRHGVGTFVLAPRNDATMQLPTADLSNMLDAMAVLEFRMDVEAASAALAAKRRTEPNLRQMQAALERFEAELERGSTDTLAHDIEFHQQIAQASGNRYFVDVLSQLGHSASPRTRLGTAELAQLDQIDRLRHVLDEHRWIYRAIERQDPDDARAAMRVHLSKSRERLQQAHDTSHPPG</sequence>
<dbReference type="PROSITE" id="PS50949">
    <property type="entry name" value="HTH_GNTR"/>
    <property type="match status" value="1"/>
</dbReference>
<keyword evidence="2" id="KW-0238">DNA-binding</keyword>
<reference evidence="6" key="1">
    <citation type="submission" date="2011-03" db="EMBL/GenBank/DDBJ databases">
        <authorList>
            <person name="Voget S."/>
            <person name="Streit W.R."/>
            <person name="Jaeger K.E."/>
            <person name="Daniel R."/>
        </authorList>
    </citation>
    <scope>NUCLEOTIDE SEQUENCE [LARGE SCALE GENOMIC DNA]</scope>
    <source>
        <strain evidence="6">PG1</strain>
    </source>
</reference>
<dbReference type="GO" id="GO:0003677">
    <property type="term" value="F:DNA binding"/>
    <property type="evidence" value="ECO:0007669"/>
    <property type="project" value="UniProtKB-KW"/>
</dbReference>
<dbReference type="SMART" id="SM00895">
    <property type="entry name" value="FCD"/>
    <property type="match status" value="1"/>
</dbReference>
<gene>
    <name evidence="5" type="ORF">BGL_2c00160</name>
</gene>
<dbReference type="SMART" id="SM00345">
    <property type="entry name" value="HTH_GNTR"/>
    <property type="match status" value="1"/>
</dbReference>
<dbReference type="Pfam" id="PF07729">
    <property type="entry name" value="FCD"/>
    <property type="match status" value="1"/>
</dbReference>
<evidence type="ECO:0000256" key="1">
    <source>
        <dbReference type="ARBA" id="ARBA00023015"/>
    </source>
</evidence>
<dbReference type="Gene3D" id="1.10.10.10">
    <property type="entry name" value="Winged helix-like DNA-binding domain superfamily/Winged helix DNA-binding domain"/>
    <property type="match status" value="1"/>
</dbReference>
<dbReference type="RefSeq" id="WP_042626813.1">
    <property type="nucleotide sequence ID" value="NZ_CP002581.1"/>
</dbReference>
<evidence type="ECO:0000259" key="4">
    <source>
        <dbReference type="PROSITE" id="PS50949"/>
    </source>
</evidence>
<keyword evidence="1" id="KW-0805">Transcription regulation</keyword>
<dbReference type="PANTHER" id="PTHR43537:SF5">
    <property type="entry name" value="UXU OPERON TRANSCRIPTIONAL REGULATOR"/>
    <property type="match status" value="1"/>
</dbReference>
<dbReference type="HOGENOM" id="CLU_017584_9_1_4"/>
<dbReference type="InterPro" id="IPR008920">
    <property type="entry name" value="TF_FadR/GntR_C"/>
</dbReference>
<dbReference type="Gene3D" id="1.20.120.530">
    <property type="entry name" value="GntR ligand-binding domain-like"/>
    <property type="match status" value="1"/>
</dbReference>
<keyword evidence="3" id="KW-0804">Transcription</keyword>
<name>A0A0B6S786_BURPL</name>
<dbReference type="CDD" id="cd07377">
    <property type="entry name" value="WHTH_GntR"/>
    <property type="match status" value="1"/>
</dbReference>
<dbReference type="InterPro" id="IPR036390">
    <property type="entry name" value="WH_DNA-bd_sf"/>
</dbReference>
<dbReference type="InterPro" id="IPR000524">
    <property type="entry name" value="Tscrpt_reg_HTH_GntR"/>
</dbReference>
<accession>A0A0B6S786</accession>
<reference evidence="5 6" key="2">
    <citation type="journal article" date="2016" name="Appl. Microbiol. Biotechnol.">
        <title>Mutations improving production and secretion of extracellular lipase by Burkholderia glumae PG1.</title>
        <authorList>
            <person name="Knapp A."/>
            <person name="Voget S."/>
            <person name="Gao R."/>
            <person name="Zaburannyi N."/>
            <person name="Krysciak D."/>
            <person name="Breuer M."/>
            <person name="Hauer B."/>
            <person name="Streit W.R."/>
            <person name="Muller R."/>
            <person name="Daniel R."/>
            <person name="Jaeger K.E."/>
        </authorList>
    </citation>
    <scope>NUCLEOTIDE SEQUENCE [LARGE SCALE GENOMIC DNA]</scope>
    <source>
        <strain evidence="5 6">PG1</strain>
    </source>
</reference>
<dbReference type="InterPro" id="IPR036388">
    <property type="entry name" value="WH-like_DNA-bd_sf"/>
</dbReference>
<dbReference type="PRINTS" id="PR00035">
    <property type="entry name" value="HTHGNTR"/>
</dbReference>
<dbReference type="InterPro" id="IPR011711">
    <property type="entry name" value="GntR_C"/>
</dbReference>
<dbReference type="OrthoDB" id="1040417at2"/>
<dbReference type="GO" id="GO:0003700">
    <property type="term" value="F:DNA-binding transcription factor activity"/>
    <property type="evidence" value="ECO:0007669"/>
    <property type="project" value="InterPro"/>
</dbReference>
<keyword evidence="6" id="KW-1185">Reference proteome</keyword>
<protein>
    <submittedName>
        <fullName evidence="5">Transcriptional regulator, GntR family</fullName>
    </submittedName>
</protein>
<organism evidence="5 6">
    <name type="scientific">Burkholderia plantarii</name>
    <dbReference type="NCBI Taxonomy" id="41899"/>
    <lineage>
        <taxon>Bacteria</taxon>
        <taxon>Pseudomonadati</taxon>
        <taxon>Pseudomonadota</taxon>
        <taxon>Betaproteobacteria</taxon>
        <taxon>Burkholderiales</taxon>
        <taxon>Burkholderiaceae</taxon>
        <taxon>Burkholderia</taxon>
    </lineage>
</organism>
<proteinExistence type="predicted"/>